<proteinExistence type="predicted"/>
<dbReference type="AlphaFoldDB" id="A0A0P8XF22"/>
<dbReference type="EMBL" id="CH902620">
    <property type="protein sequence ID" value="KPU73448.1"/>
    <property type="molecule type" value="Genomic_DNA"/>
</dbReference>
<keyword evidence="2" id="KW-1185">Reference proteome</keyword>
<name>A0A0P8XF22_DROAN</name>
<protein>
    <submittedName>
        <fullName evidence="1">Uncharacterized protein</fullName>
    </submittedName>
</protein>
<dbReference type="Proteomes" id="UP000007801">
    <property type="component" value="Unassembled WGS sequence"/>
</dbReference>
<organism evidence="1 2">
    <name type="scientific">Drosophila ananassae</name>
    <name type="common">Fruit fly</name>
    <dbReference type="NCBI Taxonomy" id="7217"/>
    <lineage>
        <taxon>Eukaryota</taxon>
        <taxon>Metazoa</taxon>
        <taxon>Ecdysozoa</taxon>
        <taxon>Arthropoda</taxon>
        <taxon>Hexapoda</taxon>
        <taxon>Insecta</taxon>
        <taxon>Pterygota</taxon>
        <taxon>Neoptera</taxon>
        <taxon>Endopterygota</taxon>
        <taxon>Diptera</taxon>
        <taxon>Brachycera</taxon>
        <taxon>Muscomorpha</taxon>
        <taxon>Ephydroidea</taxon>
        <taxon>Drosophilidae</taxon>
        <taxon>Drosophila</taxon>
        <taxon>Sophophora</taxon>
    </lineage>
</organism>
<dbReference type="InParanoid" id="A0A0P8XF22"/>
<reference evidence="1 2" key="1">
    <citation type="journal article" date="2007" name="Nature">
        <title>Evolution of genes and genomes on the Drosophila phylogeny.</title>
        <authorList>
            <consortium name="Drosophila 12 Genomes Consortium"/>
            <person name="Clark A.G."/>
            <person name="Eisen M.B."/>
            <person name="Smith D.R."/>
            <person name="Bergman C.M."/>
            <person name="Oliver B."/>
            <person name="Markow T.A."/>
            <person name="Kaufman T.C."/>
            <person name="Kellis M."/>
            <person name="Gelbart W."/>
            <person name="Iyer V.N."/>
            <person name="Pollard D.A."/>
            <person name="Sackton T.B."/>
            <person name="Larracuente A.M."/>
            <person name="Singh N.D."/>
            <person name="Abad J.P."/>
            <person name="Abt D.N."/>
            <person name="Adryan B."/>
            <person name="Aguade M."/>
            <person name="Akashi H."/>
            <person name="Anderson W.W."/>
            <person name="Aquadro C.F."/>
            <person name="Ardell D.H."/>
            <person name="Arguello R."/>
            <person name="Artieri C.G."/>
            <person name="Barbash D.A."/>
            <person name="Barker D."/>
            <person name="Barsanti P."/>
            <person name="Batterham P."/>
            <person name="Batzoglou S."/>
            <person name="Begun D."/>
            <person name="Bhutkar A."/>
            <person name="Blanco E."/>
            <person name="Bosak S.A."/>
            <person name="Bradley R.K."/>
            <person name="Brand A.D."/>
            <person name="Brent M.R."/>
            <person name="Brooks A.N."/>
            <person name="Brown R.H."/>
            <person name="Butlin R.K."/>
            <person name="Caggese C."/>
            <person name="Calvi B.R."/>
            <person name="Bernardo de Carvalho A."/>
            <person name="Caspi A."/>
            <person name="Castrezana S."/>
            <person name="Celniker S.E."/>
            <person name="Chang J.L."/>
            <person name="Chapple C."/>
            <person name="Chatterji S."/>
            <person name="Chinwalla A."/>
            <person name="Civetta A."/>
            <person name="Clifton S.W."/>
            <person name="Comeron J.M."/>
            <person name="Costello J.C."/>
            <person name="Coyne J.A."/>
            <person name="Daub J."/>
            <person name="David R.G."/>
            <person name="Delcher A.L."/>
            <person name="Delehaunty K."/>
            <person name="Do C.B."/>
            <person name="Ebling H."/>
            <person name="Edwards K."/>
            <person name="Eickbush T."/>
            <person name="Evans J.D."/>
            <person name="Filipski A."/>
            <person name="Findeiss S."/>
            <person name="Freyhult E."/>
            <person name="Fulton L."/>
            <person name="Fulton R."/>
            <person name="Garcia A.C."/>
            <person name="Gardiner A."/>
            <person name="Garfield D.A."/>
            <person name="Garvin B.E."/>
            <person name="Gibson G."/>
            <person name="Gilbert D."/>
            <person name="Gnerre S."/>
            <person name="Godfrey J."/>
            <person name="Good R."/>
            <person name="Gotea V."/>
            <person name="Gravely B."/>
            <person name="Greenberg A.J."/>
            <person name="Griffiths-Jones S."/>
            <person name="Gross S."/>
            <person name="Guigo R."/>
            <person name="Gustafson E.A."/>
            <person name="Haerty W."/>
            <person name="Hahn M.W."/>
            <person name="Halligan D.L."/>
            <person name="Halpern A.L."/>
            <person name="Halter G.M."/>
            <person name="Han M.V."/>
            <person name="Heger A."/>
            <person name="Hillier L."/>
            <person name="Hinrichs A.S."/>
            <person name="Holmes I."/>
            <person name="Hoskins R.A."/>
            <person name="Hubisz M.J."/>
            <person name="Hultmark D."/>
            <person name="Huntley M.A."/>
            <person name="Jaffe D.B."/>
            <person name="Jagadeeshan S."/>
            <person name="Jeck W.R."/>
            <person name="Johnson J."/>
            <person name="Jones C.D."/>
            <person name="Jordan W.C."/>
            <person name="Karpen G.H."/>
            <person name="Kataoka E."/>
            <person name="Keightley P.D."/>
            <person name="Kheradpour P."/>
            <person name="Kirkness E.F."/>
            <person name="Koerich L.B."/>
            <person name="Kristiansen K."/>
            <person name="Kudrna D."/>
            <person name="Kulathinal R.J."/>
            <person name="Kumar S."/>
            <person name="Kwok R."/>
            <person name="Lander E."/>
            <person name="Langley C.H."/>
            <person name="Lapoint R."/>
            <person name="Lazzaro B.P."/>
            <person name="Lee S.J."/>
            <person name="Levesque L."/>
            <person name="Li R."/>
            <person name="Lin C.F."/>
            <person name="Lin M.F."/>
            <person name="Lindblad-Toh K."/>
            <person name="Llopart A."/>
            <person name="Long M."/>
            <person name="Low L."/>
            <person name="Lozovsky E."/>
            <person name="Lu J."/>
            <person name="Luo M."/>
            <person name="Machado C.A."/>
            <person name="Makalowski W."/>
            <person name="Marzo M."/>
            <person name="Matsuda M."/>
            <person name="Matzkin L."/>
            <person name="McAllister B."/>
            <person name="McBride C.S."/>
            <person name="McKernan B."/>
            <person name="McKernan K."/>
            <person name="Mendez-Lago M."/>
            <person name="Minx P."/>
            <person name="Mollenhauer M.U."/>
            <person name="Montooth K."/>
            <person name="Mount S.M."/>
            <person name="Mu X."/>
            <person name="Myers E."/>
            <person name="Negre B."/>
            <person name="Newfeld S."/>
            <person name="Nielsen R."/>
            <person name="Noor M.A."/>
            <person name="O'Grady P."/>
            <person name="Pachter L."/>
            <person name="Papaceit M."/>
            <person name="Parisi M.J."/>
            <person name="Parisi M."/>
            <person name="Parts L."/>
            <person name="Pedersen J.S."/>
            <person name="Pesole G."/>
            <person name="Phillippy A.M."/>
            <person name="Ponting C.P."/>
            <person name="Pop M."/>
            <person name="Porcelli D."/>
            <person name="Powell J.R."/>
            <person name="Prohaska S."/>
            <person name="Pruitt K."/>
            <person name="Puig M."/>
            <person name="Quesneville H."/>
            <person name="Ram K.R."/>
            <person name="Rand D."/>
            <person name="Rasmussen M.D."/>
            <person name="Reed L.K."/>
            <person name="Reenan R."/>
            <person name="Reily A."/>
            <person name="Remington K.A."/>
            <person name="Rieger T.T."/>
            <person name="Ritchie M.G."/>
            <person name="Robin C."/>
            <person name="Rogers Y.H."/>
            <person name="Rohde C."/>
            <person name="Rozas J."/>
            <person name="Rubenfield M.J."/>
            <person name="Ruiz A."/>
            <person name="Russo S."/>
            <person name="Salzberg S.L."/>
            <person name="Sanchez-Gracia A."/>
            <person name="Saranga D.J."/>
            <person name="Sato H."/>
            <person name="Schaeffer S.W."/>
            <person name="Schatz M.C."/>
            <person name="Schlenke T."/>
            <person name="Schwartz R."/>
            <person name="Segarra C."/>
            <person name="Singh R.S."/>
            <person name="Sirot L."/>
            <person name="Sirota M."/>
            <person name="Sisneros N.B."/>
            <person name="Smith C.D."/>
            <person name="Smith T.F."/>
            <person name="Spieth J."/>
            <person name="Stage D.E."/>
            <person name="Stark A."/>
            <person name="Stephan W."/>
            <person name="Strausberg R.L."/>
            <person name="Strempel S."/>
            <person name="Sturgill D."/>
            <person name="Sutton G."/>
            <person name="Sutton G.G."/>
            <person name="Tao W."/>
            <person name="Teichmann S."/>
            <person name="Tobari Y.N."/>
            <person name="Tomimura Y."/>
            <person name="Tsolas J.M."/>
            <person name="Valente V.L."/>
            <person name="Venter E."/>
            <person name="Venter J.C."/>
            <person name="Vicario S."/>
            <person name="Vieira F.G."/>
            <person name="Vilella A.J."/>
            <person name="Villasante A."/>
            <person name="Walenz B."/>
            <person name="Wang J."/>
            <person name="Wasserman M."/>
            <person name="Watts T."/>
            <person name="Wilson D."/>
            <person name="Wilson R.K."/>
            <person name="Wing R.A."/>
            <person name="Wolfner M.F."/>
            <person name="Wong A."/>
            <person name="Wong G.K."/>
            <person name="Wu C.I."/>
            <person name="Wu G."/>
            <person name="Yamamoto D."/>
            <person name="Yang H.P."/>
            <person name="Yang S.P."/>
            <person name="Yorke J.A."/>
            <person name="Yoshida K."/>
            <person name="Zdobnov E."/>
            <person name="Zhang P."/>
            <person name="Zhang Y."/>
            <person name="Zimin A.V."/>
            <person name="Baldwin J."/>
            <person name="Abdouelleil A."/>
            <person name="Abdulkadir J."/>
            <person name="Abebe A."/>
            <person name="Abera B."/>
            <person name="Abreu J."/>
            <person name="Acer S.C."/>
            <person name="Aftuck L."/>
            <person name="Alexander A."/>
            <person name="An P."/>
            <person name="Anderson E."/>
            <person name="Anderson S."/>
            <person name="Arachi H."/>
            <person name="Azer M."/>
            <person name="Bachantsang P."/>
            <person name="Barry A."/>
            <person name="Bayul T."/>
            <person name="Berlin A."/>
            <person name="Bessette D."/>
            <person name="Bloom T."/>
            <person name="Blye J."/>
            <person name="Boguslavskiy L."/>
            <person name="Bonnet C."/>
            <person name="Boukhgalter B."/>
            <person name="Bourzgui I."/>
            <person name="Brown A."/>
            <person name="Cahill P."/>
            <person name="Channer S."/>
            <person name="Cheshatsang Y."/>
            <person name="Chuda L."/>
            <person name="Citroen M."/>
            <person name="Collymore A."/>
            <person name="Cooke P."/>
            <person name="Costello M."/>
            <person name="D'Aco K."/>
            <person name="Daza R."/>
            <person name="De Haan G."/>
            <person name="DeGray S."/>
            <person name="DeMaso C."/>
            <person name="Dhargay N."/>
            <person name="Dooley K."/>
            <person name="Dooley E."/>
            <person name="Doricent M."/>
            <person name="Dorje P."/>
            <person name="Dorjee K."/>
            <person name="Dupes A."/>
            <person name="Elong R."/>
            <person name="Falk J."/>
            <person name="Farina A."/>
            <person name="Faro S."/>
            <person name="Ferguson D."/>
            <person name="Fisher S."/>
            <person name="Foley C.D."/>
            <person name="Franke A."/>
            <person name="Friedrich D."/>
            <person name="Gadbois L."/>
            <person name="Gearin G."/>
            <person name="Gearin C.R."/>
            <person name="Giannoukos G."/>
            <person name="Goode T."/>
            <person name="Graham J."/>
            <person name="Grandbois E."/>
            <person name="Grewal S."/>
            <person name="Gyaltsen K."/>
            <person name="Hafez N."/>
            <person name="Hagos B."/>
            <person name="Hall J."/>
            <person name="Henson C."/>
            <person name="Hollinger A."/>
            <person name="Honan T."/>
            <person name="Huard M.D."/>
            <person name="Hughes L."/>
            <person name="Hurhula B."/>
            <person name="Husby M.E."/>
            <person name="Kamat A."/>
            <person name="Kanga B."/>
            <person name="Kashin S."/>
            <person name="Khazanovich D."/>
            <person name="Kisner P."/>
            <person name="Lance K."/>
            <person name="Lara M."/>
            <person name="Lee W."/>
            <person name="Lennon N."/>
            <person name="Letendre F."/>
            <person name="LeVine R."/>
            <person name="Lipovsky A."/>
            <person name="Liu X."/>
            <person name="Liu J."/>
            <person name="Liu S."/>
            <person name="Lokyitsang T."/>
            <person name="Lokyitsang Y."/>
            <person name="Lubonja R."/>
            <person name="Lui A."/>
            <person name="MacDonald P."/>
            <person name="Magnisalis V."/>
            <person name="Maru K."/>
            <person name="Matthews C."/>
            <person name="McCusker W."/>
            <person name="McDonough S."/>
            <person name="Mehta T."/>
            <person name="Meldrim J."/>
            <person name="Meneus L."/>
            <person name="Mihai O."/>
            <person name="Mihalev A."/>
            <person name="Mihova T."/>
            <person name="Mittelman R."/>
            <person name="Mlenga V."/>
            <person name="Montmayeur A."/>
            <person name="Mulrain L."/>
            <person name="Navidi A."/>
            <person name="Naylor J."/>
            <person name="Negash T."/>
            <person name="Nguyen T."/>
            <person name="Nguyen N."/>
            <person name="Nicol R."/>
            <person name="Norbu C."/>
            <person name="Norbu N."/>
            <person name="Novod N."/>
            <person name="O'Neill B."/>
            <person name="Osman S."/>
            <person name="Markiewicz E."/>
            <person name="Oyono O.L."/>
            <person name="Patti C."/>
            <person name="Phunkhang P."/>
            <person name="Pierre F."/>
            <person name="Priest M."/>
            <person name="Raghuraman S."/>
            <person name="Rege F."/>
            <person name="Reyes R."/>
            <person name="Rise C."/>
            <person name="Rogov P."/>
            <person name="Ross K."/>
            <person name="Ryan E."/>
            <person name="Settipalli S."/>
            <person name="Shea T."/>
            <person name="Sherpa N."/>
            <person name="Shi L."/>
            <person name="Shih D."/>
            <person name="Sparrow T."/>
            <person name="Spaulding J."/>
            <person name="Stalker J."/>
            <person name="Stange-Thomann N."/>
            <person name="Stavropoulos S."/>
            <person name="Stone C."/>
            <person name="Strader C."/>
            <person name="Tesfaye S."/>
            <person name="Thomson T."/>
            <person name="Thoulutsang Y."/>
            <person name="Thoulutsang D."/>
            <person name="Topham K."/>
            <person name="Topping I."/>
            <person name="Tsamla T."/>
            <person name="Vassiliev H."/>
            <person name="Vo A."/>
            <person name="Wangchuk T."/>
            <person name="Wangdi T."/>
            <person name="Weiand M."/>
            <person name="Wilkinson J."/>
            <person name="Wilson A."/>
            <person name="Yadav S."/>
            <person name="Young G."/>
            <person name="Yu Q."/>
            <person name="Zembek L."/>
            <person name="Zhong D."/>
            <person name="Zimmer A."/>
            <person name="Zwirko Z."/>
            <person name="Jaffe D.B."/>
            <person name="Alvarez P."/>
            <person name="Brockman W."/>
            <person name="Butler J."/>
            <person name="Chin C."/>
            <person name="Gnerre S."/>
            <person name="Grabherr M."/>
            <person name="Kleber M."/>
            <person name="Mauceli E."/>
            <person name="MacCallum I."/>
        </authorList>
    </citation>
    <scope>NUCLEOTIDE SEQUENCE [LARGE SCALE GENOMIC DNA]</scope>
    <source>
        <strain evidence="2">Tucson 14024-0371.13</strain>
    </source>
</reference>
<accession>A0A0P8XF22</accession>
<evidence type="ECO:0000313" key="1">
    <source>
        <dbReference type="EMBL" id="KPU73448.1"/>
    </source>
</evidence>
<sequence length="79" mass="9324">MTTLNSNFHRFLGVGEFAQVHSQSQSHKGISDDVTVSWQRQRLEGAVEPRGWKEYVQWKLKPEILRFRLRMLAIKIELN</sequence>
<gene>
    <name evidence="1" type="primary">Dana\GF28167</name>
    <name evidence="1" type="ORF">GF28167</name>
</gene>
<evidence type="ECO:0000313" key="2">
    <source>
        <dbReference type="Proteomes" id="UP000007801"/>
    </source>
</evidence>